<feature type="non-terminal residue" evidence="1">
    <location>
        <position position="83"/>
    </location>
</feature>
<evidence type="ECO:0000313" key="2">
    <source>
        <dbReference type="Proteomes" id="UP000054359"/>
    </source>
</evidence>
<organism evidence="1 2">
    <name type="scientific">Stegodyphus mimosarum</name>
    <name type="common">African social velvet spider</name>
    <dbReference type="NCBI Taxonomy" id="407821"/>
    <lineage>
        <taxon>Eukaryota</taxon>
        <taxon>Metazoa</taxon>
        <taxon>Ecdysozoa</taxon>
        <taxon>Arthropoda</taxon>
        <taxon>Chelicerata</taxon>
        <taxon>Arachnida</taxon>
        <taxon>Araneae</taxon>
        <taxon>Araneomorphae</taxon>
        <taxon>Entelegynae</taxon>
        <taxon>Eresoidea</taxon>
        <taxon>Eresidae</taxon>
        <taxon>Stegodyphus</taxon>
    </lineage>
</organism>
<sequence length="83" mass="9670">MRSNKALLNKRFSHGSNIDIAVRNSYTKYICLIFLTISFNTPITAHLNFVKKYGCHKEIQLHYLSTSYPNLAQLMLSWPCSRF</sequence>
<dbReference type="EMBL" id="KK115353">
    <property type="protein sequence ID" value="KFM64894.1"/>
    <property type="molecule type" value="Genomic_DNA"/>
</dbReference>
<protein>
    <submittedName>
        <fullName evidence="1">Uncharacterized protein</fullName>
    </submittedName>
</protein>
<evidence type="ECO:0000313" key="1">
    <source>
        <dbReference type="EMBL" id="KFM64894.1"/>
    </source>
</evidence>
<keyword evidence="2" id="KW-1185">Reference proteome</keyword>
<name>A0A087TIF5_STEMI</name>
<dbReference type="AlphaFoldDB" id="A0A087TIF5"/>
<gene>
    <name evidence="1" type="ORF">X975_05830</name>
</gene>
<reference evidence="1 2" key="1">
    <citation type="submission" date="2013-11" db="EMBL/GenBank/DDBJ databases">
        <title>Genome sequencing of Stegodyphus mimosarum.</title>
        <authorList>
            <person name="Bechsgaard J."/>
        </authorList>
    </citation>
    <scope>NUCLEOTIDE SEQUENCE [LARGE SCALE GENOMIC DNA]</scope>
</reference>
<accession>A0A087TIF5</accession>
<dbReference type="Proteomes" id="UP000054359">
    <property type="component" value="Unassembled WGS sequence"/>
</dbReference>
<proteinExistence type="predicted"/>